<organism evidence="1 2">
    <name type="scientific">Plectosphaerella cucumerina</name>
    <dbReference type="NCBI Taxonomy" id="40658"/>
    <lineage>
        <taxon>Eukaryota</taxon>
        <taxon>Fungi</taxon>
        <taxon>Dikarya</taxon>
        <taxon>Ascomycota</taxon>
        <taxon>Pezizomycotina</taxon>
        <taxon>Sordariomycetes</taxon>
        <taxon>Hypocreomycetidae</taxon>
        <taxon>Glomerellales</taxon>
        <taxon>Plectosphaerellaceae</taxon>
        <taxon>Plectosphaerella</taxon>
    </lineage>
</organism>
<dbReference type="EMBL" id="JAGPXD010000001">
    <property type="protein sequence ID" value="KAH7374953.1"/>
    <property type="molecule type" value="Genomic_DNA"/>
</dbReference>
<dbReference type="Proteomes" id="UP000813385">
    <property type="component" value="Unassembled WGS sequence"/>
</dbReference>
<gene>
    <name evidence="1" type="ORF">B0T11DRAFT_292717</name>
</gene>
<proteinExistence type="predicted"/>
<name>A0A8K0TUE6_9PEZI</name>
<keyword evidence="2" id="KW-1185">Reference proteome</keyword>
<sequence length="296" mass="33301">MPPITSNIHASGASSVEEFIDQIHEIRATGAEIEDEMENWAHGVENDLQREANLKNRIVSVRSIVRDVMTRDEMFVLDPLDPDFDFLVKIIWLRPRMGQPHGYLADTANQETARHDEAINAIYDTITLDGTRYMDNTKWFRVAFDALATASAAGQPLDAGHLDLKDGPFMMDGLTDHQRQRFNNDIQRRRDFARAAGEVVQHTARNLPDQIIAELEPFSWPSSFIVEILRPRTGRSPEDCCRSGPTVFGVVDQQNSLAFFPILSPPRARTPGSIAELNLMTRKPALEASTVHSTRP</sequence>
<evidence type="ECO:0000313" key="2">
    <source>
        <dbReference type="Proteomes" id="UP000813385"/>
    </source>
</evidence>
<comment type="caution">
    <text evidence="1">The sequence shown here is derived from an EMBL/GenBank/DDBJ whole genome shotgun (WGS) entry which is preliminary data.</text>
</comment>
<accession>A0A8K0TUE6</accession>
<protein>
    <submittedName>
        <fullName evidence="1">Uncharacterized protein</fullName>
    </submittedName>
</protein>
<dbReference type="AlphaFoldDB" id="A0A8K0TUE6"/>
<reference evidence="1" key="1">
    <citation type="journal article" date="2021" name="Nat. Commun.">
        <title>Genetic determinants of endophytism in the Arabidopsis root mycobiome.</title>
        <authorList>
            <person name="Mesny F."/>
            <person name="Miyauchi S."/>
            <person name="Thiergart T."/>
            <person name="Pickel B."/>
            <person name="Atanasova L."/>
            <person name="Karlsson M."/>
            <person name="Huettel B."/>
            <person name="Barry K.W."/>
            <person name="Haridas S."/>
            <person name="Chen C."/>
            <person name="Bauer D."/>
            <person name="Andreopoulos W."/>
            <person name="Pangilinan J."/>
            <person name="LaButti K."/>
            <person name="Riley R."/>
            <person name="Lipzen A."/>
            <person name="Clum A."/>
            <person name="Drula E."/>
            <person name="Henrissat B."/>
            <person name="Kohler A."/>
            <person name="Grigoriev I.V."/>
            <person name="Martin F.M."/>
            <person name="Hacquard S."/>
        </authorList>
    </citation>
    <scope>NUCLEOTIDE SEQUENCE</scope>
    <source>
        <strain evidence="1">MPI-CAGE-AT-0016</strain>
    </source>
</reference>
<evidence type="ECO:0000313" key="1">
    <source>
        <dbReference type="EMBL" id="KAH7374953.1"/>
    </source>
</evidence>